<dbReference type="HOGENOM" id="CLU_077679_0_0_0"/>
<keyword evidence="3" id="KW-1185">Reference proteome</keyword>
<evidence type="ECO:0000259" key="1">
    <source>
        <dbReference type="Pfam" id="PF01636"/>
    </source>
</evidence>
<feature type="domain" description="Aminoglycoside phosphotransferase" evidence="1">
    <location>
        <begin position="32"/>
        <end position="265"/>
    </location>
</feature>
<dbReference type="InterPro" id="IPR002575">
    <property type="entry name" value="Aminoglycoside_PTrfase"/>
</dbReference>
<proteinExistence type="predicted"/>
<dbReference type="OrthoDB" id="3806873at2"/>
<dbReference type="Pfam" id="PF01636">
    <property type="entry name" value="APH"/>
    <property type="match status" value="1"/>
</dbReference>
<dbReference type="PATRIC" id="fig|937777.3.peg.4454"/>
<dbReference type="RefSeq" id="WP_015231649.1">
    <property type="nucleotide sequence ID" value="NC_019790.1"/>
</dbReference>
<dbReference type="KEGG" id="dpd:Deipe_4420"/>
<reference evidence="3" key="1">
    <citation type="submission" date="2012-03" db="EMBL/GenBank/DDBJ databases">
        <title>Complete sequence of plasmid 2 of Deinococcus peraridilitoris DSM 19664.</title>
        <authorList>
            <person name="Lucas S."/>
            <person name="Copeland A."/>
            <person name="Lapidus A."/>
            <person name="Glavina del Rio T."/>
            <person name="Dalin E."/>
            <person name="Tice H."/>
            <person name="Bruce D."/>
            <person name="Goodwin L."/>
            <person name="Pitluck S."/>
            <person name="Peters L."/>
            <person name="Mikhailova N."/>
            <person name="Lu M."/>
            <person name="Kyrpides N."/>
            <person name="Mavromatis K."/>
            <person name="Ivanova N."/>
            <person name="Brettin T."/>
            <person name="Detter J.C."/>
            <person name="Han C."/>
            <person name="Larimer F."/>
            <person name="Land M."/>
            <person name="Hauser L."/>
            <person name="Markowitz V."/>
            <person name="Cheng J.-F."/>
            <person name="Hugenholtz P."/>
            <person name="Woyke T."/>
            <person name="Wu D."/>
            <person name="Pukall R."/>
            <person name="Steenblock K."/>
            <person name="Brambilla E."/>
            <person name="Klenk H.-P."/>
            <person name="Eisen J.A."/>
        </authorList>
    </citation>
    <scope>NUCLEOTIDE SEQUENCE [LARGE SCALE GENOMIC DNA]</scope>
    <source>
        <strain evidence="3">DSM 19664 / LMG 22246 / CIP 109416 / KR-200</strain>
        <plasmid evidence="3">Plasmid pDEIPE02</plasmid>
    </source>
</reference>
<sequence length="298" mass="32800">MAAEHVPQHELTDAEITSIISTQFADLAQLRVTRLGEGTDHVAFDVGGQYIFRFPKRAEVAAALNVEVQLTAWLAPQLPLPIPEYRWFGQWGAHDVQLLAGYRRLPGTPALQVAHRPPPGVADSIGGFLRRLHDVSSEAAAELGVPVQEDAGEWPRVAVSDLRFAAHHQLVDEAHLGQWQDVLSSPPSSRGIRRRLLHGDFAAEHVLLGTNGAVSGVIDWSDAQLGDPALDLAGVLHWGGMALLHDVLETYGRVSERGMRRVRWYAACRALADIRFGMMQARGEYVRAGQRALEWSSR</sequence>
<dbReference type="Gene3D" id="3.30.200.20">
    <property type="entry name" value="Phosphorylase Kinase, domain 1"/>
    <property type="match status" value="1"/>
</dbReference>
<dbReference type="SUPFAM" id="SSF56112">
    <property type="entry name" value="Protein kinase-like (PK-like)"/>
    <property type="match status" value="1"/>
</dbReference>
<dbReference type="PANTHER" id="PTHR21310">
    <property type="entry name" value="AMINOGLYCOSIDE PHOSPHOTRANSFERASE-RELATED-RELATED"/>
    <property type="match status" value="1"/>
</dbReference>
<geneLocation type="plasmid" evidence="2 3">
    <name>pDEIPE02</name>
</geneLocation>
<dbReference type="Gene3D" id="3.90.1200.10">
    <property type="match status" value="1"/>
</dbReference>
<dbReference type="EMBL" id="CP003384">
    <property type="protein sequence ID" value="AFZ69750.1"/>
    <property type="molecule type" value="Genomic_DNA"/>
</dbReference>
<dbReference type="InterPro" id="IPR011009">
    <property type="entry name" value="Kinase-like_dom_sf"/>
</dbReference>
<evidence type="ECO:0000313" key="3">
    <source>
        <dbReference type="Proteomes" id="UP000010467"/>
    </source>
</evidence>
<dbReference type="PANTHER" id="PTHR21310:SF15">
    <property type="entry name" value="AMINOGLYCOSIDE PHOSPHOTRANSFERASE DOMAIN-CONTAINING PROTEIN"/>
    <property type="match status" value="1"/>
</dbReference>
<dbReference type="InterPro" id="IPR051678">
    <property type="entry name" value="AGP_Transferase"/>
</dbReference>
<gene>
    <name evidence="2" type="ordered locus">Deipe_4420</name>
</gene>
<accession>L0A9L7</accession>
<organism evidence="2 3">
    <name type="scientific">Deinococcus peraridilitoris (strain DSM 19664 / LMG 22246 / CIP 109416 / KR-200)</name>
    <dbReference type="NCBI Taxonomy" id="937777"/>
    <lineage>
        <taxon>Bacteria</taxon>
        <taxon>Thermotogati</taxon>
        <taxon>Deinococcota</taxon>
        <taxon>Deinococci</taxon>
        <taxon>Deinococcales</taxon>
        <taxon>Deinococcaceae</taxon>
        <taxon>Deinococcus</taxon>
    </lineage>
</organism>
<dbReference type="AlphaFoldDB" id="L0A9L7"/>
<protein>
    <submittedName>
        <fullName evidence="2">Putative aminoglycoside phosphotransferase</fullName>
    </submittedName>
</protein>
<evidence type="ECO:0000313" key="2">
    <source>
        <dbReference type="EMBL" id="AFZ69750.1"/>
    </source>
</evidence>
<name>L0A9L7_DEIPD</name>
<keyword evidence="2" id="KW-0808">Transferase</keyword>
<dbReference type="Proteomes" id="UP000010467">
    <property type="component" value="Plasmid pDEIPE02"/>
</dbReference>
<dbReference type="GO" id="GO:0016740">
    <property type="term" value="F:transferase activity"/>
    <property type="evidence" value="ECO:0007669"/>
    <property type="project" value="UniProtKB-KW"/>
</dbReference>
<keyword evidence="2" id="KW-0614">Plasmid</keyword>